<evidence type="ECO:0000313" key="5">
    <source>
        <dbReference type="Proteomes" id="UP000315010"/>
    </source>
</evidence>
<evidence type="ECO:0000256" key="2">
    <source>
        <dbReference type="PROSITE-ProRule" id="PRU00169"/>
    </source>
</evidence>
<evidence type="ECO:0000313" key="4">
    <source>
        <dbReference type="EMBL" id="TWT82975.1"/>
    </source>
</evidence>
<dbReference type="PROSITE" id="PS50110">
    <property type="entry name" value="RESPONSE_REGULATORY"/>
    <property type="match status" value="1"/>
</dbReference>
<gene>
    <name evidence="4" type="primary">rsbP</name>
    <name evidence="4" type="ORF">CA13_44380</name>
</gene>
<dbReference type="Gene3D" id="3.60.40.10">
    <property type="entry name" value="PPM-type phosphatase domain"/>
    <property type="match status" value="1"/>
</dbReference>
<dbReference type="SMART" id="SM00331">
    <property type="entry name" value="PP2C_SIG"/>
    <property type="match status" value="1"/>
</dbReference>
<proteinExistence type="predicted"/>
<dbReference type="Pfam" id="PF07228">
    <property type="entry name" value="SpoIIE"/>
    <property type="match status" value="1"/>
</dbReference>
<dbReference type="GO" id="GO:0000160">
    <property type="term" value="P:phosphorelay signal transduction system"/>
    <property type="evidence" value="ECO:0007669"/>
    <property type="project" value="InterPro"/>
</dbReference>
<evidence type="ECO:0000259" key="3">
    <source>
        <dbReference type="PROSITE" id="PS50110"/>
    </source>
</evidence>
<dbReference type="Gene3D" id="3.40.50.2300">
    <property type="match status" value="1"/>
</dbReference>
<dbReference type="EMBL" id="SJPJ01000001">
    <property type="protein sequence ID" value="TWT82975.1"/>
    <property type="molecule type" value="Genomic_DNA"/>
</dbReference>
<feature type="domain" description="Response regulatory" evidence="3">
    <location>
        <begin position="8"/>
        <end position="124"/>
    </location>
</feature>
<dbReference type="RefSeq" id="WP_146399823.1">
    <property type="nucleotide sequence ID" value="NZ_SJPJ01000001.1"/>
</dbReference>
<dbReference type="SUPFAM" id="SSF52172">
    <property type="entry name" value="CheY-like"/>
    <property type="match status" value="1"/>
</dbReference>
<organism evidence="4 5">
    <name type="scientific">Novipirellula herctigrandis</name>
    <dbReference type="NCBI Taxonomy" id="2527986"/>
    <lineage>
        <taxon>Bacteria</taxon>
        <taxon>Pseudomonadati</taxon>
        <taxon>Planctomycetota</taxon>
        <taxon>Planctomycetia</taxon>
        <taxon>Pirellulales</taxon>
        <taxon>Pirellulaceae</taxon>
        <taxon>Novipirellula</taxon>
    </lineage>
</organism>
<dbReference type="InterPro" id="IPR001789">
    <property type="entry name" value="Sig_transdc_resp-reg_receiver"/>
</dbReference>
<dbReference type="InterPro" id="IPR001932">
    <property type="entry name" value="PPM-type_phosphatase-like_dom"/>
</dbReference>
<dbReference type="AlphaFoldDB" id="A0A5C5Z6X2"/>
<dbReference type="InterPro" id="IPR036457">
    <property type="entry name" value="PPM-type-like_dom_sf"/>
</dbReference>
<protein>
    <submittedName>
        <fullName evidence="4">Phosphoserine phosphatase RsbP</fullName>
        <ecNumber evidence="4">3.1.3.3</ecNumber>
    </submittedName>
</protein>
<feature type="modified residue" description="4-aspartylphosphate" evidence="2">
    <location>
        <position position="59"/>
    </location>
</feature>
<dbReference type="InterPro" id="IPR011006">
    <property type="entry name" value="CheY-like_superfamily"/>
</dbReference>
<accession>A0A5C5Z6X2</accession>
<dbReference type="PANTHER" id="PTHR43156">
    <property type="entry name" value="STAGE II SPORULATION PROTEIN E-RELATED"/>
    <property type="match status" value="1"/>
</dbReference>
<evidence type="ECO:0000256" key="1">
    <source>
        <dbReference type="ARBA" id="ARBA00022801"/>
    </source>
</evidence>
<name>A0A5C5Z6X2_9BACT</name>
<comment type="caution">
    <text evidence="4">The sequence shown here is derived from an EMBL/GenBank/DDBJ whole genome shotgun (WGS) entry which is preliminary data.</text>
</comment>
<reference evidence="4 5" key="1">
    <citation type="submission" date="2019-02" db="EMBL/GenBank/DDBJ databases">
        <title>Deep-cultivation of Planctomycetes and their phenomic and genomic characterization uncovers novel biology.</title>
        <authorList>
            <person name="Wiegand S."/>
            <person name="Jogler M."/>
            <person name="Boedeker C."/>
            <person name="Pinto D."/>
            <person name="Vollmers J."/>
            <person name="Rivas-Marin E."/>
            <person name="Kohn T."/>
            <person name="Peeters S.H."/>
            <person name="Heuer A."/>
            <person name="Rast P."/>
            <person name="Oberbeckmann S."/>
            <person name="Bunk B."/>
            <person name="Jeske O."/>
            <person name="Meyerdierks A."/>
            <person name="Storesund J.E."/>
            <person name="Kallscheuer N."/>
            <person name="Luecker S."/>
            <person name="Lage O.M."/>
            <person name="Pohl T."/>
            <person name="Merkel B.J."/>
            <person name="Hornburger P."/>
            <person name="Mueller R.-W."/>
            <person name="Bruemmer F."/>
            <person name="Labrenz M."/>
            <person name="Spormann A.M."/>
            <person name="Op Den Camp H."/>
            <person name="Overmann J."/>
            <person name="Amann R."/>
            <person name="Jetten M.S.M."/>
            <person name="Mascher T."/>
            <person name="Medema M.H."/>
            <person name="Devos D.P."/>
            <person name="Kaster A.-K."/>
            <person name="Ovreas L."/>
            <person name="Rohde M."/>
            <person name="Galperin M.Y."/>
            <person name="Jogler C."/>
        </authorList>
    </citation>
    <scope>NUCLEOTIDE SEQUENCE [LARGE SCALE GENOMIC DNA]</scope>
    <source>
        <strain evidence="4 5">CA13</strain>
    </source>
</reference>
<dbReference type="SMART" id="SM00448">
    <property type="entry name" value="REC"/>
    <property type="match status" value="1"/>
</dbReference>
<keyword evidence="2" id="KW-0597">Phosphoprotein</keyword>
<keyword evidence="5" id="KW-1185">Reference proteome</keyword>
<dbReference type="GO" id="GO:0016791">
    <property type="term" value="F:phosphatase activity"/>
    <property type="evidence" value="ECO:0007669"/>
    <property type="project" value="TreeGrafter"/>
</dbReference>
<dbReference type="Pfam" id="PF00072">
    <property type="entry name" value="Response_reg"/>
    <property type="match status" value="1"/>
</dbReference>
<keyword evidence="1 4" id="KW-0378">Hydrolase</keyword>
<dbReference type="EC" id="3.1.3.3" evidence="4"/>
<dbReference type="Proteomes" id="UP000315010">
    <property type="component" value="Unassembled WGS sequence"/>
</dbReference>
<dbReference type="SUPFAM" id="SSF81606">
    <property type="entry name" value="PP2C-like"/>
    <property type="match status" value="1"/>
</dbReference>
<sequence>MNEHRSPLILMIEDNLDDVEAVRRWLSRSETTYDFVGVRTINEAGQLIRERLPDLILLDLTLTESFGLDSLRQVQCITEVTPIVIFTGISDRSMAIRAVRSGVEDYILKSEVTRPEHLSRPIDLAIERNRRKSAEVSLLAVESQMDLARRIQCMLLPKPDESFANVQWRGRCEPADQAGGDFYDLMEIPNGGLAFVIADVSGHGLGPAMLMMETRAILRAMATVCHDPGTILTRANRIIYHDVQMKYFVTLFLGCLSVDRRTICYASAGHPGYLLGDNQAPISLESLDPPLGIVADKVYTTVQSPVSFESRTLLLFTDGIVDSISAEPTQQSFQFAVDQVSRHASEPIAKLIDFLFANVDLDDLERDDCTALLLRSTKSLASSASPRVRSVGLSN</sequence>
<dbReference type="PANTHER" id="PTHR43156:SF2">
    <property type="entry name" value="STAGE II SPORULATION PROTEIN E"/>
    <property type="match status" value="1"/>
</dbReference>
<dbReference type="InterPro" id="IPR052016">
    <property type="entry name" value="Bact_Sigma-Reg"/>
</dbReference>
<dbReference type="OrthoDB" id="207912at2"/>